<accession>A0A2J7ZS21</accession>
<dbReference type="GO" id="GO:0004672">
    <property type="term" value="F:protein kinase activity"/>
    <property type="evidence" value="ECO:0007669"/>
    <property type="project" value="InterPro"/>
</dbReference>
<feature type="region of interest" description="Disordered" evidence="1">
    <location>
        <begin position="124"/>
        <end position="145"/>
    </location>
</feature>
<feature type="compositionally biased region" description="Polar residues" evidence="1">
    <location>
        <begin position="128"/>
        <end position="139"/>
    </location>
</feature>
<name>A0A2J7ZS21_9CHLO</name>
<proteinExistence type="predicted"/>
<dbReference type="PROSITE" id="PS00109">
    <property type="entry name" value="PROTEIN_KINASE_TYR"/>
    <property type="match status" value="1"/>
</dbReference>
<feature type="region of interest" description="Disordered" evidence="1">
    <location>
        <begin position="404"/>
        <end position="431"/>
    </location>
</feature>
<dbReference type="GO" id="GO:0007165">
    <property type="term" value="P:signal transduction"/>
    <property type="evidence" value="ECO:0007669"/>
    <property type="project" value="TreeGrafter"/>
</dbReference>
<dbReference type="GO" id="GO:0005737">
    <property type="term" value="C:cytoplasm"/>
    <property type="evidence" value="ECO:0007669"/>
    <property type="project" value="TreeGrafter"/>
</dbReference>
<dbReference type="InterPro" id="IPR011009">
    <property type="entry name" value="Kinase-like_dom_sf"/>
</dbReference>
<protein>
    <submittedName>
        <fullName evidence="2">Uncharacterized protein</fullName>
    </submittedName>
</protein>
<evidence type="ECO:0000256" key="1">
    <source>
        <dbReference type="SAM" id="MobiDB-lite"/>
    </source>
</evidence>
<feature type="region of interest" description="Disordered" evidence="1">
    <location>
        <begin position="238"/>
        <end position="270"/>
    </location>
</feature>
<dbReference type="SUPFAM" id="SSF56112">
    <property type="entry name" value="Protein kinase-like (PK-like)"/>
    <property type="match status" value="1"/>
</dbReference>
<keyword evidence="3" id="KW-1185">Reference proteome</keyword>
<dbReference type="InterPro" id="IPR008266">
    <property type="entry name" value="Tyr_kinase_AS"/>
</dbReference>
<dbReference type="InterPro" id="IPR050167">
    <property type="entry name" value="Ser_Thr_protein_kinase"/>
</dbReference>
<dbReference type="AlphaFoldDB" id="A0A2J7ZS21"/>
<dbReference type="PANTHER" id="PTHR23257">
    <property type="entry name" value="SERINE-THREONINE PROTEIN KINASE"/>
    <property type="match status" value="1"/>
</dbReference>
<dbReference type="Gene3D" id="1.10.510.10">
    <property type="entry name" value="Transferase(Phosphotransferase) domain 1"/>
    <property type="match status" value="1"/>
</dbReference>
<gene>
    <name evidence="2" type="ORF">TSOC_010915</name>
</gene>
<dbReference type="Proteomes" id="UP000236333">
    <property type="component" value="Unassembled WGS sequence"/>
</dbReference>
<evidence type="ECO:0000313" key="3">
    <source>
        <dbReference type="Proteomes" id="UP000236333"/>
    </source>
</evidence>
<dbReference type="OrthoDB" id="550265at2759"/>
<dbReference type="EMBL" id="PGGS01000555">
    <property type="protein sequence ID" value="PNH03058.1"/>
    <property type="molecule type" value="Genomic_DNA"/>
</dbReference>
<dbReference type="PANTHER" id="PTHR23257:SF963">
    <property type="entry name" value="AT08303P"/>
    <property type="match status" value="1"/>
</dbReference>
<reference evidence="2 3" key="1">
    <citation type="journal article" date="2017" name="Mol. Biol. Evol.">
        <title>The 4-celled Tetrabaena socialis nuclear genome reveals the essential components for genetic control of cell number at the origin of multicellularity in the volvocine lineage.</title>
        <authorList>
            <person name="Featherston J."/>
            <person name="Arakaki Y."/>
            <person name="Hanschen E.R."/>
            <person name="Ferris P.J."/>
            <person name="Michod R.E."/>
            <person name="Olson B.J.S.C."/>
            <person name="Nozaki H."/>
            <person name="Durand P.M."/>
        </authorList>
    </citation>
    <scope>NUCLEOTIDE SEQUENCE [LARGE SCALE GENOMIC DNA]</scope>
    <source>
        <strain evidence="2 3">NIES-571</strain>
    </source>
</reference>
<comment type="caution">
    <text evidence="2">The sequence shown here is derived from an EMBL/GenBank/DDBJ whole genome shotgun (WGS) entry which is preliminary data.</text>
</comment>
<organism evidence="2 3">
    <name type="scientific">Tetrabaena socialis</name>
    <dbReference type="NCBI Taxonomy" id="47790"/>
    <lineage>
        <taxon>Eukaryota</taxon>
        <taxon>Viridiplantae</taxon>
        <taxon>Chlorophyta</taxon>
        <taxon>core chlorophytes</taxon>
        <taxon>Chlorophyceae</taxon>
        <taxon>CS clade</taxon>
        <taxon>Chlamydomonadales</taxon>
        <taxon>Tetrabaenaceae</taxon>
        <taxon>Tetrabaena</taxon>
    </lineage>
</organism>
<sequence length="508" mass="50853">MGLAYHAGPAYLYYRQLLGFNSSARRVNITCPLNDWAGLLAARGGASSGGDGLPLAPCGTATVTTGQQLLEALQALQPGHARVLVTLDASVALPAQPTPARADFTSDDTTPLVAVYRNTTLAGGAPRQSRSWTSGSAATANMPHGPSSSWPLGLMSILYYGVGMDRSGTGGLQLVRLRAPKVFAPGEADSAPPPYRSLQPLVAGRAEDRSDSSVVAMQLCLTMQWCEAGTLRDALQKGMFGAPSDQPTGRAQVAAPGASTSSSRGLDGANASAAGVAATAAAPLEPPSPTVASGTGAEAAAAGMAPAPVDAAAAAAAADDDDDDDASAALSAAAAALGGARTRVTSWDDLTPVHNLALALLAARDVLSGLEYLHRCAVVHGDLTGSNILLKRVWPVLPAAPAVAGPSGDAAPAAAHSGGGRRAPPGSPTSAAATANAVPLLCVTAPHSALDTARVAEPGPPAAAVAEVARRLLRHSFKIADFGLSVQMKGPDQTHASNMAQVGGVGAR</sequence>
<evidence type="ECO:0000313" key="2">
    <source>
        <dbReference type="EMBL" id="PNH03058.1"/>
    </source>
</evidence>